<protein>
    <submittedName>
        <fullName evidence="3">Uncharacterized protein</fullName>
    </submittedName>
</protein>
<evidence type="ECO:0000313" key="4">
    <source>
        <dbReference type="Proteomes" id="UP000054630"/>
    </source>
</evidence>
<feature type="compositionally biased region" description="Basic and acidic residues" evidence="1">
    <location>
        <begin position="151"/>
        <end position="178"/>
    </location>
</feature>
<reference evidence="3 4" key="1">
    <citation type="submission" date="2015-01" db="EMBL/GenBank/DDBJ databases">
        <title>Evolution of Trichinella species and genotypes.</title>
        <authorList>
            <person name="Korhonen P.K."/>
            <person name="Edoardo P."/>
            <person name="Giuseppe L.R."/>
            <person name="Gasser R.B."/>
        </authorList>
    </citation>
    <scope>NUCLEOTIDE SEQUENCE [LARGE SCALE GENOMIC DNA]</scope>
    <source>
        <strain evidence="3">ISS37</strain>
    </source>
</reference>
<evidence type="ECO:0000256" key="2">
    <source>
        <dbReference type="SAM" id="Phobius"/>
    </source>
</evidence>
<sequence>MEQGWLNFGIGNIFSIIMSYSFTLCTVFQYFVVLGNSIFLHFRSILNKLKKQSEETVDHVSLYLTPLAFGAPTGTPSTISSHYKIEKQDRARRNKMGMHKVRIVSLSRKGVSKQDGIVEVPEETLTATTISRSRRLERTGKKRHPLASSGKDFEAKELEEKKTEDMDRKAWHEETAVE</sequence>
<dbReference type="EMBL" id="JYDL01000001">
    <property type="protein sequence ID" value="KRX28279.1"/>
    <property type="molecule type" value="Genomic_DNA"/>
</dbReference>
<dbReference type="AlphaFoldDB" id="A0A0V0SP75"/>
<comment type="caution">
    <text evidence="3">The sequence shown here is derived from an EMBL/GenBank/DDBJ whole genome shotgun (WGS) entry which is preliminary data.</text>
</comment>
<keyword evidence="4" id="KW-1185">Reference proteome</keyword>
<feature type="region of interest" description="Disordered" evidence="1">
    <location>
        <begin position="131"/>
        <end position="178"/>
    </location>
</feature>
<name>A0A0V0SP75_9BILA</name>
<dbReference type="Proteomes" id="UP000054630">
    <property type="component" value="Unassembled WGS sequence"/>
</dbReference>
<organism evidence="3 4">
    <name type="scientific">Trichinella nelsoni</name>
    <dbReference type="NCBI Taxonomy" id="6336"/>
    <lineage>
        <taxon>Eukaryota</taxon>
        <taxon>Metazoa</taxon>
        <taxon>Ecdysozoa</taxon>
        <taxon>Nematoda</taxon>
        <taxon>Enoplea</taxon>
        <taxon>Dorylaimia</taxon>
        <taxon>Trichinellida</taxon>
        <taxon>Trichinellidae</taxon>
        <taxon>Trichinella</taxon>
    </lineage>
</organism>
<proteinExistence type="predicted"/>
<keyword evidence="2" id="KW-1133">Transmembrane helix</keyword>
<accession>A0A0V0SP75</accession>
<feature type="transmembrane region" description="Helical" evidence="2">
    <location>
        <begin position="20"/>
        <end position="42"/>
    </location>
</feature>
<keyword evidence="2" id="KW-0812">Transmembrane</keyword>
<evidence type="ECO:0000313" key="3">
    <source>
        <dbReference type="EMBL" id="KRX28279.1"/>
    </source>
</evidence>
<gene>
    <name evidence="3" type="ORF">T07_2767</name>
</gene>
<evidence type="ECO:0000256" key="1">
    <source>
        <dbReference type="SAM" id="MobiDB-lite"/>
    </source>
</evidence>
<keyword evidence="2" id="KW-0472">Membrane</keyword>